<dbReference type="Gene3D" id="1.10.10.2840">
    <property type="entry name" value="PucR C-terminal helix-turn-helix domain"/>
    <property type="match status" value="1"/>
</dbReference>
<dbReference type="RefSeq" id="WP_117909883.1">
    <property type="nucleotide sequence ID" value="NZ_JAODBU010000004.1"/>
</dbReference>
<dbReference type="InterPro" id="IPR051448">
    <property type="entry name" value="CdaR-like_regulators"/>
</dbReference>
<gene>
    <name evidence="3" type="ORF">N5B56_05700</name>
</gene>
<reference evidence="3" key="1">
    <citation type="submission" date="2022-09" db="EMBL/GenBank/DDBJ databases">
        <title>Eubacterium sp. LFL-14 isolated from human feces.</title>
        <authorList>
            <person name="Liu F."/>
        </authorList>
    </citation>
    <scope>NUCLEOTIDE SEQUENCE</scope>
    <source>
        <strain evidence="3">LFL-14</strain>
    </source>
</reference>
<evidence type="ECO:0000259" key="2">
    <source>
        <dbReference type="Pfam" id="PF13556"/>
    </source>
</evidence>
<organism evidence="3 4">
    <name type="scientific">Eubacterium album</name>
    <dbReference type="NCBI Taxonomy" id="2978477"/>
    <lineage>
        <taxon>Bacteria</taxon>
        <taxon>Bacillati</taxon>
        <taxon>Bacillota</taxon>
        <taxon>Clostridia</taxon>
        <taxon>Eubacteriales</taxon>
        <taxon>Eubacteriaceae</taxon>
        <taxon>Eubacterium</taxon>
    </lineage>
</organism>
<name>A0ABT2M0Z4_9FIRM</name>
<protein>
    <submittedName>
        <fullName evidence="3">PucR family transcriptional regulator</fullName>
    </submittedName>
</protein>
<dbReference type="EMBL" id="JAODBU010000004">
    <property type="protein sequence ID" value="MCT7398581.1"/>
    <property type="molecule type" value="Genomic_DNA"/>
</dbReference>
<dbReference type="InterPro" id="IPR042070">
    <property type="entry name" value="PucR_C-HTH_sf"/>
</dbReference>
<dbReference type="Proteomes" id="UP001431199">
    <property type="component" value="Unassembled WGS sequence"/>
</dbReference>
<sequence length="336" mass="38797">MSLTLEYFYQKTSTKYNLKLLTTSVNLNKEITWVYLLDDINNSSFVRGGELIITTGLTTKCTQKLDHLINAAYIKGSCGLLINTGMYIKDVPSRIIEFGEKNNFPIFSMPWDTHIADIMQEYCNEIISEQKVVLQKNSVFLRSILRSSLKEDIQILNQFIGFRVVASKIPLTILHFAQIELDNIHYYICSTNSIISTDCNIGLSNHIESIDSMYQYYMQAYKALKVSFIKGQNLMHFSDIGLYDISLSIDDKYVCEYAHKLLSPLNDSELLNTFRVYLECNGSVNLVANKLFVHRNTINYRIHQIKEQLCLDLDIPENRLKYLLALYICDCDNINF</sequence>
<comment type="caution">
    <text evidence="3">The sequence shown here is derived from an EMBL/GenBank/DDBJ whole genome shotgun (WGS) entry which is preliminary data.</text>
</comment>
<feature type="domain" description="Purine catabolism PurC-like" evidence="1">
    <location>
        <begin position="18"/>
        <end position="126"/>
    </location>
</feature>
<keyword evidence="4" id="KW-1185">Reference proteome</keyword>
<dbReference type="Pfam" id="PF07905">
    <property type="entry name" value="PucR"/>
    <property type="match status" value="1"/>
</dbReference>
<dbReference type="Pfam" id="PF13556">
    <property type="entry name" value="HTH_30"/>
    <property type="match status" value="1"/>
</dbReference>
<evidence type="ECO:0000313" key="3">
    <source>
        <dbReference type="EMBL" id="MCT7398581.1"/>
    </source>
</evidence>
<dbReference type="PANTHER" id="PTHR33744">
    <property type="entry name" value="CARBOHYDRATE DIACID REGULATOR"/>
    <property type="match status" value="1"/>
</dbReference>
<evidence type="ECO:0000313" key="4">
    <source>
        <dbReference type="Proteomes" id="UP001431199"/>
    </source>
</evidence>
<accession>A0ABT2M0Z4</accession>
<evidence type="ECO:0000259" key="1">
    <source>
        <dbReference type="Pfam" id="PF07905"/>
    </source>
</evidence>
<feature type="domain" description="PucR C-terminal helix-turn-helix" evidence="2">
    <location>
        <begin position="270"/>
        <end position="327"/>
    </location>
</feature>
<proteinExistence type="predicted"/>
<dbReference type="InterPro" id="IPR025736">
    <property type="entry name" value="PucR_C-HTH_dom"/>
</dbReference>
<dbReference type="InterPro" id="IPR012914">
    <property type="entry name" value="PucR_dom"/>
</dbReference>